<dbReference type="HOGENOM" id="CLU_3134033_0_0_9"/>
<protein>
    <submittedName>
        <fullName evidence="1">Uncharacterized protein</fullName>
    </submittedName>
</protein>
<evidence type="ECO:0000313" key="2">
    <source>
        <dbReference type="Proteomes" id="UP000019426"/>
    </source>
</evidence>
<reference evidence="1 2" key="1">
    <citation type="submission" date="2013-11" db="EMBL/GenBank/DDBJ databases">
        <title>Complete genome sequence of Clostridum sp. M2/40.</title>
        <authorList>
            <person name="Wibberg D."/>
            <person name="Puehler A."/>
            <person name="Schlueter A."/>
        </authorList>
    </citation>
    <scope>NUCLEOTIDE SEQUENCE [LARGE SCALE GENOMIC DNA]</scope>
    <source>
        <strain evidence="2">M2/40</strain>
    </source>
</reference>
<keyword evidence="2" id="KW-1185">Reference proteome</keyword>
<dbReference type="PATRIC" id="fig|1216932.3.peg.1334"/>
<proteinExistence type="predicted"/>
<name>W6RY06_9CLOT</name>
<sequence>MSVKQAMAIVKDSDALKNIEIDEAGVFSTYKGEKPKYENDIKDYSDYIK</sequence>
<evidence type="ECO:0000313" key="1">
    <source>
        <dbReference type="EMBL" id="CDM68499.1"/>
    </source>
</evidence>
<dbReference type="EMBL" id="HG917868">
    <property type="protein sequence ID" value="CDM68499.1"/>
    <property type="molecule type" value="Genomic_DNA"/>
</dbReference>
<gene>
    <name evidence="1" type="ORF">CM240_1340</name>
</gene>
<dbReference type="RefSeq" id="WP_156930520.1">
    <property type="nucleotide sequence ID" value="NZ_HG917868.1"/>
</dbReference>
<dbReference type="KEGG" id="clt:CM240_1340"/>
<accession>W6RY06</accession>
<dbReference type="STRING" id="1216932.CM240_1340"/>
<dbReference type="AlphaFoldDB" id="W6RY06"/>
<organism evidence="1 2">
    <name type="scientific">Clostridium bornimense</name>
    <dbReference type="NCBI Taxonomy" id="1216932"/>
    <lineage>
        <taxon>Bacteria</taxon>
        <taxon>Bacillati</taxon>
        <taxon>Bacillota</taxon>
        <taxon>Clostridia</taxon>
        <taxon>Eubacteriales</taxon>
        <taxon>Clostridiaceae</taxon>
        <taxon>Clostridium</taxon>
    </lineage>
</organism>
<dbReference type="Proteomes" id="UP000019426">
    <property type="component" value="Chromosome M2/40_rep1"/>
</dbReference>